<dbReference type="Gene3D" id="1.10.510.10">
    <property type="entry name" value="Transferase(Phosphotransferase) domain 1"/>
    <property type="match status" value="1"/>
</dbReference>
<dbReference type="InterPro" id="IPR017441">
    <property type="entry name" value="Protein_kinase_ATP_BS"/>
</dbReference>
<dbReference type="InterPro" id="IPR045874">
    <property type="entry name" value="LRK10/LRL21-25-like"/>
</dbReference>
<keyword evidence="7" id="KW-0418">Kinase</keyword>
<evidence type="ECO:0000256" key="6">
    <source>
        <dbReference type="ARBA" id="ARBA00022741"/>
    </source>
</evidence>
<comment type="subcellular location">
    <subcellularLocation>
        <location evidence="1">Membrane</location>
        <topology evidence="1">Single-pass type I membrane protein</topology>
    </subcellularLocation>
</comment>
<dbReference type="InterPro" id="IPR011009">
    <property type="entry name" value="Kinase-like_dom_sf"/>
</dbReference>
<dbReference type="AlphaFoldDB" id="A0AAP0K1A3"/>
<evidence type="ECO:0000256" key="4">
    <source>
        <dbReference type="ARBA" id="ARBA00022692"/>
    </source>
</evidence>
<dbReference type="PROSITE" id="PS00107">
    <property type="entry name" value="PROTEIN_KINASE_ATP"/>
    <property type="match status" value="1"/>
</dbReference>
<organism evidence="15 16">
    <name type="scientific">Stephania yunnanensis</name>
    <dbReference type="NCBI Taxonomy" id="152371"/>
    <lineage>
        <taxon>Eukaryota</taxon>
        <taxon>Viridiplantae</taxon>
        <taxon>Streptophyta</taxon>
        <taxon>Embryophyta</taxon>
        <taxon>Tracheophyta</taxon>
        <taxon>Spermatophyta</taxon>
        <taxon>Magnoliopsida</taxon>
        <taxon>Ranunculales</taxon>
        <taxon>Menispermaceae</taxon>
        <taxon>Menispermoideae</taxon>
        <taxon>Cissampelideae</taxon>
        <taxon>Stephania</taxon>
    </lineage>
</organism>
<evidence type="ECO:0000256" key="10">
    <source>
        <dbReference type="ARBA" id="ARBA00023136"/>
    </source>
</evidence>
<dbReference type="Proteomes" id="UP001420932">
    <property type="component" value="Unassembled WGS sequence"/>
</dbReference>
<dbReference type="FunFam" id="3.30.200.20:FF:000178">
    <property type="entry name" value="serine/threonine-protein kinase PBS1-like"/>
    <property type="match status" value="1"/>
</dbReference>
<dbReference type="PROSITE" id="PS50011">
    <property type="entry name" value="PROTEIN_KINASE_DOM"/>
    <property type="match status" value="1"/>
</dbReference>
<dbReference type="FunFam" id="1.10.510.10:FF:000590">
    <property type="entry name" value="PR5-like receptor kinase"/>
    <property type="match status" value="1"/>
</dbReference>
<name>A0AAP0K1A3_9MAGN</name>
<proteinExistence type="inferred from homology"/>
<accession>A0AAP0K1A3</accession>
<dbReference type="GO" id="GO:0005524">
    <property type="term" value="F:ATP binding"/>
    <property type="evidence" value="ECO:0007669"/>
    <property type="project" value="UniProtKB-UniRule"/>
</dbReference>
<keyword evidence="11" id="KW-0325">Glycoprotein</keyword>
<dbReference type="InterPro" id="IPR008271">
    <property type="entry name" value="Ser/Thr_kinase_AS"/>
</dbReference>
<dbReference type="SUPFAM" id="SSF56112">
    <property type="entry name" value="Protein kinase-like (PK-like)"/>
    <property type="match status" value="1"/>
</dbReference>
<evidence type="ECO:0000256" key="8">
    <source>
        <dbReference type="ARBA" id="ARBA00022840"/>
    </source>
</evidence>
<evidence type="ECO:0000256" key="3">
    <source>
        <dbReference type="ARBA" id="ARBA00022679"/>
    </source>
</evidence>
<dbReference type="EMBL" id="JBBNAF010000005">
    <property type="protein sequence ID" value="KAK9143986.1"/>
    <property type="molecule type" value="Genomic_DNA"/>
</dbReference>
<keyword evidence="3" id="KW-0808">Transferase</keyword>
<evidence type="ECO:0000259" key="14">
    <source>
        <dbReference type="PROSITE" id="PS50011"/>
    </source>
</evidence>
<evidence type="ECO:0000256" key="13">
    <source>
        <dbReference type="RuleBase" id="RU000304"/>
    </source>
</evidence>
<gene>
    <name evidence="15" type="ORF">Syun_013386</name>
</gene>
<evidence type="ECO:0000313" key="16">
    <source>
        <dbReference type="Proteomes" id="UP001420932"/>
    </source>
</evidence>
<protein>
    <recommendedName>
        <fullName evidence="14">Protein kinase domain-containing protein</fullName>
    </recommendedName>
</protein>
<dbReference type="PANTHER" id="PTHR27009">
    <property type="entry name" value="RUST RESISTANCE KINASE LR10-RELATED"/>
    <property type="match status" value="1"/>
</dbReference>
<keyword evidence="8 12" id="KW-0067">ATP-binding</keyword>
<feature type="binding site" evidence="12">
    <location>
        <position position="58"/>
    </location>
    <ligand>
        <name>ATP</name>
        <dbReference type="ChEBI" id="CHEBI:30616"/>
    </ligand>
</feature>
<evidence type="ECO:0000256" key="12">
    <source>
        <dbReference type="PROSITE-ProRule" id="PRU10141"/>
    </source>
</evidence>
<dbReference type="PROSITE" id="PS00108">
    <property type="entry name" value="PROTEIN_KINASE_ST"/>
    <property type="match status" value="1"/>
</dbReference>
<keyword evidence="16" id="KW-1185">Reference proteome</keyword>
<dbReference type="SMART" id="SM00220">
    <property type="entry name" value="S_TKc"/>
    <property type="match status" value="1"/>
</dbReference>
<dbReference type="GO" id="GO:0016020">
    <property type="term" value="C:membrane"/>
    <property type="evidence" value="ECO:0007669"/>
    <property type="project" value="UniProtKB-SubCell"/>
</dbReference>
<evidence type="ECO:0000256" key="5">
    <source>
        <dbReference type="ARBA" id="ARBA00022729"/>
    </source>
</evidence>
<comment type="similarity">
    <text evidence="13">Belongs to the protein kinase superfamily.</text>
</comment>
<dbReference type="InterPro" id="IPR000719">
    <property type="entry name" value="Prot_kinase_dom"/>
</dbReference>
<keyword evidence="10" id="KW-0472">Membrane</keyword>
<evidence type="ECO:0000256" key="1">
    <source>
        <dbReference type="ARBA" id="ARBA00004479"/>
    </source>
</evidence>
<keyword evidence="5" id="KW-0732">Signal</keyword>
<evidence type="ECO:0000256" key="7">
    <source>
        <dbReference type="ARBA" id="ARBA00022777"/>
    </source>
</evidence>
<dbReference type="GO" id="GO:0004674">
    <property type="term" value="F:protein serine/threonine kinase activity"/>
    <property type="evidence" value="ECO:0007669"/>
    <property type="project" value="UniProtKB-KW"/>
</dbReference>
<reference evidence="15 16" key="1">
    <citation type="submission" date="2024-01" db="EMBL/GenBank/DDBJ databases">
        <title>Genome assemblies of Stephania.</title>
        <authorList>
            <person name="Yang L."/>
        </authorList>
    </citation>
    <scope>NUCLEOTIDE SEQUENCE [LARGE SCALE GENOMIC DNA]</scope>
    <source>
        <strain evidence="15">YNDBR</strain>
        <tissue evidence="15">Leaf</tissue>
    </source>
</reference>
<evidence type="ECO:0000256" key="11">
    <source>
        <dbReference type="ARBA" id="ARBA00023180"/>
    </source>
</evidence>
<sequence length="365" mass="41030">MDESLEHFLQSNHNLMPIRYSYSEIRKITKGFKNKLGQGGFGSVFLGKLRSGRPVAVKMLVKSKTNGQDFINEVATIGRIHHVNVVRLTGFCVEGTKRALVYDFMPNGSLEKYIFPREEGGICLSWGRVYEIAMGVARGIEYLHRGCNMQILHFDIKPHNILLDDKFIPKVSDFGLAKLYPVDHSVVSLTAARGTLGYMAPELFYKKLGGVSYKVDVYSFGMLLMEMVGRRKNVNPFAEYSSQIYFPAWIYDRFNQGEEMDIGDAEQGEKKIVRKLILIALWCIQMTPADRPSMRRVIEMLEGPVELLQLPPKPFLYSPENMGITDNETGESGAGPSTAYDESELLLSTCSSDSLEIIPLNVSAD</sequence>
<keyword evidence="9" id="KW-1133">Transmembrane helix</keyword>
<dbReference type="Gene3D" id="3.30.200.20">
    <property type="entry name" value="Phosphorylase Kinase, domain 1"/>
    <property type="match status" value="1"/>
</dbReference>
<dbReference type="Pfam" id="PF00069">
    <property type="entry name" value="Pkinase"/>
    <property type="match status" value="1"/>
</dbReference>
<comment type="caution">
    <text evidence="15">The sequence shown here is derived from an EMBL/GenBank/DDBJ whole genome shotgun (WGS) entry which is preliminary data.</text>
</comment>
<evidence type="ECO:0000256" key="2">
    <source>
        <dbReference type="ARBA" id="ARBA00022527"/>
    </source>
</evidence>
<feature type="domain" description="Protein kinase" evidence="14">
    <location>
        <begin position="30"/>
        <end position="316"/>
    </location>
</feature>
<evidence type="ECO:0000313" key="15">
    <source>
        <dbReference type="EMBL" id="KAK9143986.1"/>
    </source>
</evidence>
<keyword evidence="4" id="KW-0812">Transmembrane</keyword>
<keyword evidence="6 12" id="KW-0547">Nucleotide-binding</keyword>
<evidence type="ECO:0000256" key="9">
    <source>
        <dbReference type="ARBA" id="ARBA00022989"/>
    </source>
</evidence>
<keyword evidence="2 13" id="KW-0723">Serine/threonine-protein kinase</keyword>